<dbReference type="Pfam" id="PF05960">
    <property type="entry name" value="DUF885"/>
    <property type="match status" value="1"/>
</dbReference>
<reference evidence="2 3" key="1">
    <citation type="submission" date="2019-06" db="EMBL/GenBank/DDBJ databases">
        <title>Draft genome of Aliikangiella marina GYP-15.</title>
        <authorList>
            <person name="Wang G."/>
        </authorList>
    </citation>
    <scope>NUCLEOTIDE SEQUENCE [LARGE SCALE GENOMIC DNA]</scope>
    <source>
        <strain evidence="2 3">GYP-15</strain>
    </source>
</reference>
<evidence type="ECO:0000313" key="3">
    <source>
        <dbReference type="Proteomes" id="UP000317839"/>
    </source>
</evidence>
<feature type="signal peptide" evidence="1">
    <location>
        <begin position="1"/>
        <end position="27"/>
    </location>
</feature>
<dbReference type="AlphaFoldDB" id="A0A545T709"/>
<sequence>MTLHLSLAKAIKFISFVLMFCLLVACQQDEHANNQSHQSDDPDQAFEAFKETFLEQLWELYPGYAVYVGYYKHDNKMTIPDEASRQKEMAFAESIMTQLNGFDPAKLSLSNATDLELIKNQLESSKWYSEVFKSREWDPSDYNVAGPFGVILNTEYKPLEERLRAIFERIDSVPAYYQAATKNIKNPTLEHTELAIQQNSGAIGLFATSLRETVSASKLTDKEKAMFQPKIEAAVEAIQAYIEWLEEKKQVLSDGGARDFRIGAELYEQKFKYDIVSNFSAKALYEHAIAAKSRLHEEMILVTEQLWPKYLSETPIPENKLVAVKQMIDHLSVKHVKREDFVDEIRRQIPELEKFVSEKDLLDQDPTRPLVVREAPEYQRGIAGASINAPGPYDATANTYYNVTPLDNNTEEQAESWLREYNHWILQILNIHEAVPGHYTQLMHANKSPSKIKSIFGNGAMIEGWAVYAEKMMIEAGYGNGEPEMLLMYNKWHLRAVVNTILDYSIQVLGMTKDQAMSMMINEAFQEQAEAEGKWRRATLTQVQLTSYYNGFAEIYAFREELKQKMGDKFDLKTFHNRFLSFGNAPVSVIRSLMLKELEK</sequence>
<dbReference type="PANTHER" id="PTHR33361">
    <property type="entry name" value="GLR0591 PROTEIN"/>
    <property type="match status" value="1"/>
</dbReference>
<gene>
    <name evidence="2" type="ORF">FLL45_16230</name>
</gene>
<dbReference type="RefSeq" id="WP_142943147.1">
    <property type="nucleotide sequence ID" value="NZ_VIKR01000004.1"/>
</dbReference>
<accession>A0A545T709</accession>
<comment type="caution">
    <text evidence="2">The sequence shown here is derived from an EMBL/GenBank/DDBJ whole genome shotgun (WGS) entry which is preliminary data.</text>
</comment>
<dbReference type="Proteomes" id="UP000317839">
    <property type="component" value="Unassembled WGS sequence"/>
</dbReference>
<dbReference type="InterPro" id="IPR010281">
    <property type="entry name" value="DUF885"/>
</dbReference>
<proteinExistence type="predicted"/>
<dbReference type="PANTHER" id="PTHR33361:SF15">
    <property type="entry name" value="DUF885 FAMILY LIPOPROTEIN"/>
    <property type="match status" value="1"/>
</dbReference>
<organism evidence="2 3">
    <name type="scientific">Aliikangiella marina</name>
    <dbReference type="NCBI Taxonomy" id="1712262"/>
    <lineage>
        <taxon>Bacteria</taxon>
        <taxon>Pseudomonadati</taxon>
        <taxon>Pseudomonadota</taxon>
        <taxon>Gammaproteobacteria</taxon>
        <taxon>Oceanospirillales</taxon>
        <taxon>Pleioneaceae</taxon>
        <taxon>Aliikangiella</taxon>
    </lineage>
</organism>
<feature type="chain" id="PRO_5021887993" evidence="1">
    <location>
        <begin position="28"/>
        <end position="600"/>
    </location>
</feature>
<evidence type="ECO:0000256" key="1">
    <source>
        <dbReference type="SAM" id="SignalP"/>
    </source>
</evidence>
<keyword evidence="1" id="KW-0732">Signal</keyword>
<protein>
    <submittedName>
        <fullName evidence="2">DUF885 domain-containing protein</fullName>
    </submittedName>
</protein>
<keyword evidence="3" id="KW-1185">Reference proteome</keyword>
<name>A0A545T709_9GAMM</name>
<dbReference type="EMBL" id="VIKR01000004">
    <property type="protein sequence ID" value="TQV73009.1"/>
    <property type="molecule type" value="Genomic_DNA"/>
</dbReference>
<dbReference type="OrthoDB" id="9769898at2"/>
<evidence type="ECO:0000313" key="2">
    <source>
        <dbReference type="EMBL" id="TQV73009.1"/>
    </source>
</evidence>